<evidence type="ECO:0000256" key="2">
    <source>
        <dbReference type="SAM" id="SignalP"/>
    </source>
</evidence>
<dbReference type="RefSeq" id="XP_011503234.1">
    <property type="nucleotide sequence ID" value="XM_011504932.1"/>
</dbReference>
<evidence type="ECO:0000313" key="4">
    <source>
        <dbReference type="RefSeq" id="XP_011503234.1"/>
    </source>
</evidence>
<feature type="compositionally biased region" description="Basic residues" evidence="1">
    <location>
        <begin position="250"/>
        <end position="265"/>
    </location>
</feature>
<gene>
    <name evidence="4" type="primary">LOC105366476</name>
</gene>
<reference evidence="4" key="1">
    <citation type="submission" date="2025-08" db="UniProtKB">
        <authorList>
            <consortium name="RefSeq"/>
        </authorList>
    </citation>
    <scope>IDENTIFICATION</scope>
</reference>
<keyword evidence="2" id="KW-0732">Signal</keyword>
<dbReference type="AlphaFoldDB" id="A0AAJ7E0J3"/>
<proteinExistence type="predicted"/>
<sequence length="265" mass="29069">MGSRTRRRWLIFAILGALAAGLGDATPPPSSPTKGKRTQNEIETSTIAITSLRMYHLDPPSRRRFLSASLPSPTLTVGTFDDTESAIVQEPTKISQIESHQFNAIKEDDVFNWLHGLTQERKRLFLDKIGCTSCTCPRSCTRRKCKKTGHLTPESRNLEPPPPPPPESDIITTTSTSPPPPPTTTTPEPMTTIRTTTTSTTTTTLRPTTTTTTTTTELPLSSSKSTPKLIEPIPTPKFIDYSSVPTPKKEKSKCRRKKKGGKGAN</sequence>
<keyword evidence="3" id="KW-1185">Reference proteome</keyword>
<protein>
    <submittedName>
        <fullName evidence="4">Mucin-2-like</fullName>
    </submittedName>
</protein>
<feature type="signal peptide" evidence="2">
    <location>
        <begin position="1"/>
        <end position="25"/>
    </location>
</feature>
<dbReference type="GeneID" id="105366476"/>
<accession>A0AAJ7E0J3</accession>
<feature type="compositionally biased region" description="Low complexity" evidence="1">
    <location>
        <begin position="185"/>
        <end position="227"/>
    </location>
</feature>
<evidence type="ECO:0000313" key="3">
    <source>
        <dbReference type="Proteomes" id="UP000695007"/>
    </source>
</evidence>
<dbReference type="Proteomes" id="UP000695007">
    <property type="component" value="Unplaced"/>
</dbReference>
<dbReference type="KEGG" id="csol:105366476"/>
<feature type="region of interest" description="Disordered" evidence="1">
    <location>
        <begin position="145"/>
        <end position="265"/>
    </location>
</feature>
<feature type="chain" id="PRO_5042510484" evidence="2">
    <location>
        <begin position="26"/>
        <end position="265"/>
    </location>
</feature>
<name>A0AAJ7E0J3_9HYME</name>
<evidence type="ECO:0000256" key="1">
    <source>
        <dbReference type="SAM" id="MobiDB-lite"/>
    </source>
</evidence>
<organism evidence="3 4">
    <name type="scientific">Ceratosolen solmsi marchali</name>
    <dbReference type="NCBI Taxonomy" id="326594"/>
    <lineage>
        <taxon>Eukaryota</taxon>
        <taxon>Metazoa</taxon>
        <taxon>Ecdysozoa</taxon>
        <taxon>Arthropoda</taxon>
        <taxon>Hexapoda</taxon>
        <taxon>Insecta</taxon>
        <taxon>Pterygota</taxon>
        <taxon>Neoptera</taxon>
        <taxon>Endopterygota</taxon>
        <taxon>Hymenoptera</taxon>
        <taxon>Apocrita</taxon>
        <taxon>Proctotrupomorpha</taxon>
        <taxon>Chalcidoidea</taxon>
        <taxon>Agaonidae</taxon>
        <taxon>Agaoninae</taxon>
        <taxon>Ceratosolen</taxon>
    </lineage>
</organism>